<gene>
    <name evidence="2" type="ORF">ACHAW5_003341</name>
</gene>
<dbReference type="Pfam" id="PF00188">
    <property type="entry name" value="CAP"/>
    <property type="match status" value="1"/>
</dbReference>
<feature type="domain" description="SCP" evidence="1">
    <location>
        <begin position="19"/>
        <end position="114"/>
    </location>
</feature>
<evidence type="ECO:0000313" key="3">
    <source>
        <dbReference type="Proteomes" id="UP001530315"/>
    </source>
</evidence>
<dbReference type="Gene3D" id="3.40.33.10">
    <property type="entry name" value="CAP"/>
    <property type="match status" value="1"/>
</dbReference>
<name>A0ABD3PBL0_9STRA</name>
<evidence type="ECO:0000259" key="1">
    <source>
        <dbReference type="Pfam" id="PF00188"/>
    </source>
</evidence>
<comment type="caution">
    <text evidence="2">The sequence shown here is derived from an EMBL/GenBank/DDBJ whole genome shotgun (WGS) entry which is preliminary data.</text>
</comment>
<dbReference type="Proteomes" id="UP001530315">
    <property type="component" value="Unassembled WGS sequence"/>
</dbReference>
<keyword evidence="3" id="KW-1185">Reference proteome</keyword>
<dbReference type="EMBL" id="JALLAZ020000906">
    <property type="protein sequence ID" value="KAL3785042.1"/>
    <property type="molecule type" value="Genomic_DNA"/>
</dbReference>
<dbReference type="SUPFAM" id="SSF55797">
    <property type="entry name" value="PR-1-like"/>
    <property type="match status" value="1"/>
</dbReference>
<protein>
    <recommendedName>
        <fullName evidence="1">SCP domain-containing protein</fullName>
    </recommendedName>
</protein>
<organism evidence="2 3">
    <name type="scientific">Stephanodiscus triporus</name>
    <dbReference type="NCBI Taxonomy" id="2934178"/>
    <lineage>
        <taxon>Eukaryota</taxon>
        <taxon>Sar</taxon>
        <taxon>Stramenopiles</taxon>
        <taxon>Ochrophyta</taxon>
        <taxon>Bacillariophyta</taxon>
        <taxon>Coscinodiscophyceae</taxon>
        <taxon>Thalassiosirophycidae</taxon>
        <taxon>Stephanodiscales</taxon>
        <taxon>Stephanodiscaceae</taxon>
        <taxon>Stephanodiscus</taxon>
    </lineage>
</organism>
<dbReference type="InterPro" id="IPR035940">
    <property type="entry name" value="CAP_sf"/>
</dbReference>
<reference evidence="2 3" key="1">
    <citation type="submission" date="2024-10" db="EMBL/GenBank/DDBJ databases">
        <title>Updated reference genomes for cyclostephanoid diatoms.</title>
        <authorList>
            <person name="Roberts W.R."/>
            <person name="Alverson A.J."/>
        </authorList>
    </citation>
    <scope>NUCLEOTIDE SEQUENCE [LARGE SCALE GENOMIC DNA]</scope>
    <source>
        <strain evidence="2 3">AJA276-08</strain>
    </source>
</reference>
<evidence type="ECO:0000313" key="2">
    <source>
        <dbReference type="EMBL" id="KAL3785042.1"/>
    </source>
</evidence>
<proteinExistence type="predicted"/>
<sequence>MKNGYMLTTYAGRNGTQGAAKTYVPLKWSNVLEAQATAYAQDMLSTCGDVPVLDKTEYGENLASNVGTGSWGSFREPEDILIRWVDNQADWGWPGNAHLTQALWRTTEYVGVGSRLNRGMMACVIRKCADMHVQAIVTWPLTSQTRETRSG</sequence>
<dbReference type="InterPro" id="IPR014044">
    <property type="entry name" value="CAP_dom"/>
</dbReference>
<accession>A0ABD3PBL0</accession>
<dbReference type="AlphaFoldDB" id="A0ABD3PBL0"/>